<sequence>MNLQAPIVAFSFSSLPRVLSSKIVQIELETSSVAIGMVDGSKSDPLAKMGSSSRAFPSKSDSYYTLADLPGVKSRMKDDIEALHSKAADLEQAAGKARRKKLELVSALNSLENLSSAIFSLPDELLIVIFERVVDADTGGHTMSKHAAPWVLSQTCRGWRQLALSTPSLWTLMRIDTFLVPKDPIRILKAWLERSQTLPLSCLLFMGQPPSGADVREEILQVIMGHSHRWRHLDIDLESRSDLYVQLASRKLDFPFLQSIRLFINVPNASSDTVGLSFPPATITAPLLLRAFLMTLIPSMPDPTITLPWGQLVELSMSFVTSAKFSDIVAGLTHIECCSLRISSRFVLTAQTVTFPTCLRRLELAGPLSNVIHTLSHLISPGLEALAVGLPDGSTVPSLAARRVLDAILRIQTRSSCRLRCLHIPITLFSSPDSLRSTESLSAIQVLYLRLQGEAGSHEAVRTFKTSDIFRNMEELHLIVDPGGIGDIYTSFLPDFMDMVDARVRESRVCTRLGCLEIDVVKSGADPKPPLPVTMAIAERLSRLQRDGLTLVGCVKDGKWLPRHPTTTSWQFEAFERRWAQFGYSDWLLD</sequence>
<organism evidence="3 4">
    <name type="scientific">Marasmius crinis-equi</name>
    <dbReference type="NCBI Taxonomy" id="585013"/>
    <lineage>
        <taxon>Eukaryota</taxon>
        <taxon>Fungi</taxon>
        <taxon>Dikarya</taxon>
        <taxon>Basidiomycota</taxon>
        <taxon>Agaricomycotina</taxon>
        <taxon>Agaricomycetes</taxon>
        <taxon>Agaricomycetidae</taxon>
        <taxon>Agaricales</taxon>
        <taxon>Marasmiineae</taxon>
        <taxon>Marasmiaceae</taxon>
        <taxon>Marasmius</taxon>
    </lineage>
</organism>
<dbReference type="EMBL" id="JBAHYK010001225">
    <property type="protein sequence ID" value="KAL0568944.1"/>
    <property type="molecule type" value="Genomic_DNA"/>
</dbReference>
<gene>
    <name evidence="3" type="ORF">V5O48_013025</name>
</gene>
<name>A0ABR3F1M0_9AGAR</name>
<reference evidence="3 4" key="1">
    <citation type="submission" date="2024-02" db="EMBL/GenBank/DDBJ databases">
        <title>A draft genome for the cacao thread blight pathogen Marasmius crinis-equi.</title>
        <authorList>
            <person name="Cohen S.P."/>
            <person name="Baruah I.K."/>
            <person name="Amoako-Attah I."/>
            <person name="Bukari Y."/>
            <person name="Meinhardt L.W."/>
            <person name="Bailey B.A."/>
        </authorList>
    </citation>
    <scope>NUCLEOTIDE SEQUENCE [LARGE SCALE GENOMIC DNA]</scope>
    <source>
        <strain evidence="3 4">GH-76</strain>
    </source>
</reference>
<feature type="domain" description="F-box" evidence="2">
    <location>
        <begin position="119"/>
        <end position="171"/>
    </location>
</feature>
<dbReference type="Pfam" id="PF12937">
    <property type="entry name" value="F-box-like"/>
    <property type="match status" value="1"/>
</dbReference>
<evidence type="ECO:0000256" key="1">
    <source>
        <dbReference type="SAM" id="Coils"/>
    </source>
</evidence>
<evidence type="ECO:0000313" key="3">
    <source>
        <dbReference type="EMBL" id="KAL0568944.1"/>
    </source>
</evidence>
<dbReference type="Proteomes" id="UP001465976">
    <property type="component" value="Unassembled WGS sequence"/>
</dbReference>
<keyword evidence="1" id="KW-0175">Coiled coil</keyword>
<evidence type="ECO:0000259" key="2">
    <source>
        <dbReference type="Pfam" id="PF12937"/>
    </source>
</evidence>
<comment type="caution">
    <text evidence="3">The sequence shown here is derived from an EMBL/GenBank/DDBJ whole genome shotgun (WGS) entry which is preliminary data.</text>
</comment>
<dbReference type="Gene3D" id="1.20.1280.50">
    <property type="match status" value="1"/>
</dbReference>
<dbReference type="InterPro" id="IPR001810">
    <property type="entry name" value="F-box_dom"/>
</dbReference>
<protein>
    <recommendedName>
        <fullName evidence="2">F-box domain-containing protein</fullName>
    </recommendedName>
</protein>
<accession>A0ABR3F1M0</accession>
<feature type="coiled-coil region" evidence="1">
    <location>
        <begin position="73"/>
        <end position="100"/>
    </location>
</feature>
<keyword evidence="4" id="KW-1185">Reference proteome</keyword>
<evidence type="ECO:0000313" key="4">
    <source>
        <dbReference type="Proteomes" id="UP001465976"/>
    </source>
</evidence>
<proteinExistence type="predicted"/>